<dbReference type="OrthoDB" id="7432446at2759"/>
<proteinExistence type="predicted"/>
<feature type="region of interest" description="Disordered" evidence="1">
    <location>
        <begin position="59"/>
        <end position="80"/>
    </location>
</feature>
<evidence type="ECO:0000313" key="3">
    <source>
        <dbReference type="Proteomes" id="UP000192578"/>
    </source>
</evidence>
<organism evidence="2 3">
    <name type="scientific">Hypsibius exemplaris</name>
    <name type="common">Freshwater tardigrade</name>
    <dbReference type="NCBI Taxonomy" id="2072580"/>
    <lineage>
        <taxon>Eukaryota</taxon>
        <taxon>Metazoa</taxon>
        <taxon>Ecdysozoa</taxon>
        <taxon>Tardigrada</taxon>
        <taxon>Eutardigrada</taxon>
        <taxon>Parachela</taxon>
        <taxon>Hypsibioidea</taxon>
        <taxon>Hypsibiidae</taxon>
        <taxon>Hypsibius</taxon>
    </lineage>
</organism>
<evidence type="ECO:0000313" key="2">
    <source>
        <dbReference type="EMBL" id="OQV20435.1"/>
    </source>
</evidence>
<sequence>MEENKPEVLCGVQIPTLSSSSGDFRGGEVALSAKPAPVPQNGDAANVLAVALVDAHSNQPKTQSVASQMRPPSDAYQDDEPTKFFNKDRAAWWKVFAIFVMTQNFSLAATASINLPVPTSVYDLGFHNGNATVGGKAEASSSLPNPNGFELEKLKWALSFPVSLATAVAAAAAKYIFNIIKTKKHTCRLNNKLDHPVQLVVRPHCSFTQCSMRLLSGSDDGFKAELVDRPSRKERLRACFRKVVGMEDRYFIIPENSSVELKVSHLPKNGPTVYCRYEGGPAGGLLMNNGEAVLPKFNDFTLHDGMKYCFTEGGVAFEGPKGSGIIEWHENEGHSRKLRKTIPGTRKTSAMSGTADQGVSTGNVGSLPGDLNVSAGNIHNSAGSLHVVLVEDESIPMGSSDNRTVSLYNSFESFHSLTSHLDASAGTLHTLRGKLNDSFESPDTLTEYFDTLAEPSDPSPGILGASPNNFDSPSETLDATKGNRVFPRYSAGKSQVSDGRPCVSISTSQHSGGKPRTSGHHFT</sequence>
<evidence type="ECO:0000256" key="1">
    <source>
        <dbReference type="SAM" id="MobiDB-lite"/>
    </source>
</evidence>
<dbReference type="Proteomes" id="UP000192578">
    <property type="component" value="Unassembled WGS sequence"/>
</dbReference>
<accession>A0A1W0WZ44</accession>
<gene>
    <name evidence="2" type="ORF">BV898_05481</name>
</gene>
<protein>
    <submittedName>
        <fullName evidence="2">Uncharacterized protein</fullName>
    </submittedName>
</protein>
<comment type="caution">
    <text evidence="2">The sequence shown here is derived from an EMBL/GenBank/DDBJ whole genome shotgun (WGS) entry which is preliminary data.</text>
</comment>
<dbReference type="EMBL" id="MTYJ01000030">
    <property type="protein sequence ID" value="OQV20435.1"/>
    <property type="molecule type" value="Genomic_DNA"/>
</dbReference>
<keyword evidence="3" id="KW-1185">Reference proteome</keyword>
<dbReference type="AlphaFoldDB" id="A0A1W0WZ44"/>
<reference evidence="3" key="1">
    <citation type="submission" date="2017-01" db="EMBL/GenBank/DDBJ databases">
        <title>Comparative genomics of anhydrobiosis in the tardigrade Hypsibius dujardini.</title>
        <authorList>
            <person name="Yoshida Y."/>
            <person name="Koutsovoulos G."/>
            <person name="Laetsch D."/>
            <person name="Stevens L."/>
            <person name="Kumar S."/>
            <person name="Horikawa D."/>
            <person name="Ishino K."/>
            <person name="Komine S."/>
            <person name="Tomita M."/>
            <person name="Blaxter M."/>
            <person name="Arakawa K."/>
        </authorList>
    </citation>
    <scope>NUCLEOTIDE SEQUENCE [LARGE SCALE GENOMIC DNA]</scope>
    <source>
        <strain evidence="3">Z151</strain>
    </source>
</reference>
<name>A0A1W0WZ44_HYPEX</name>
<feature type="region of interest" description="Disordered" evidence="1">
    <location>
        <begin position="452"/>
        <end position="523"/>
    </location>
</feature>
<feature type="compositionally biased region" description="Polar residues" evidence="1">
    <location>
        <begin position="466"/>
        <end position="477"/>
    </location>
</feature>